<dbReference type="InterPro" id="IPR053159">
    <property type="entry name" value="Hybrid_Histidine_Kinase"/>
</dbReference>
<organism evidence="3 4">
    <name type="scientific">Cyclotella atomus</name>
    <dbReference type="NCBI Taxonomy" id="382360"/>
    <lineage>
        <taxon>Eukaryota</taxon>
        <taxon>Sar</taxon>
        <taxon>Stramenopiles</taxon>
        <taxon>Ochrophyta</taxon>
        <taxon>Bacillariophyta</taxon>
        <taxon>Coscinodiscophyceae</taxon>
        <taxon>Thalassiosirophycidae</taxon>
        <taxon>Stephanodiscales</taxon>
        <taxon>Stephanodiscaceae</taxon>
        <taxon>Cyclotella</taxon>
    </lineage>
</organism>
<feature type="region of interest" description="Disordered" evidence="1">
    <location>
        <begin position="147"/>
        <end position="172"/>
    </location>
</feature>
<comment type="caution">
    <text evidence="3">The sequence shown here is derived from an EMBL/GenBank/DDBJ whole genome shotgun (WGS) entry which is preliminary data.</text>
</comment>
<dbReference type="InterPro" id="IPR027417">
    <property type="entry name" value="P-loop_NTPase"/>
</dbReference>
<evidence type="ECO:0000313" key="4">
    <source>
        <dbReference type="Proteomes" id="UP001530400"/>
    </source>
</evidence>
<dbReference type="PANTHER" id="PTHR43642">
    <property type="entry name" value="HYBRID SIGNAL TRANSDUCTION HISTIDINE KINASE G"/>
    <property type="match status" value="1"/>
</dbReference>
<evidence type="ECO:0000256" key="1">
    <source>
        <dbReference type="SAM" id="MobiDB-lite"/>
    </source>
</evidence>
<proteinExistence type="predicted"/>
<name>A0ABD3PLW7_9STRA</name>
<dbReference type="Pfam" id="PF13191">
    <property type="entry name" value="AAA_16"/>
    <property type="match status" value="1"/>
</dbReference>
<dbReference type="Proteomes" id="UP001530400">
    <property type="component" value="Unassembled WGS sequence"/>
</dbReference>
<dbReference type="InterPro" id="IPR041664">
    <property type="entry name" value="AAA_16"/>
</dbReference>
<feature type="domain" description="Orc1-like AAA ATPase" evidence="2">
    <location>
        <begin position="520"/>
        <end position="679"/>
    </location>
</feature>
<sequence length="748" mass="81114">MNNRGSDNDSPGEPAGHCTNINYQGSWFHAGGRGDRRGIMPPSSFANNSNVGVRAGLNGTANNTIVQLREWIARSLHSGDVNGSRAALSSSYIESSIKVALALTNQIIQAEQLGSYGISNKLNVLPVSAAIDWAEYATVRLKNSTANGKQVNTSEDKLTPPSGNSKAEEDVDDTDLNTQLEDFLEKIGVSNETDTFKIEYEGFDWAGGPMDGLNSADMDSNFIQPGLDGCAASNFDMVGLQNDAKCPHPTSFASNDNASAASADSVDQDLAEEFEQFLDKLGVKNMEDKQNYSSPASNATSTDTMAHTVHNNFNGSNECSLVNAGPQSTTDPSIGGSSNIGTEINYLSVDSAEIKCPEHNSARNQNSSQEKLQRMYRLALLFYELFSGGQRPTSELRSLASVDGAFVSLSTSTLIKEEDYPSSNEPKRYQGPSGSNRKVGLCKLSFEYLKFMGIPSSLCYLVLNILDCVHGDLCGNECYTSVSDIASDLQLMLDQPKFLQGLDQIAMSSPGSQLKEISISRKQEIESILSCYDRCVSVSSEIAILKGASGAGKSFLTQLVGSFIISKGGLFLMGKFDQMQQSRPFSALASALDQYCDILISQLGSVWANLLGVVLNNSFGSTTSDFENDCGNAVQRIHYLLCQFVETISSTSIVSVTLCLDDVQWIDKASISVMRHVLTQAYKKFFFLACCRHEMCNTHPFWSMIESVRSNGILSSTVELKNVDVNMLTSAMSDLLCLSTAPHKYRVV</sequence>
<gene>
    <name evidence="3" type="ORF">ACHAWO_001774</name>
</gene>
<evidence type="ECO:0000259" key="2">
    <source>
        <dbReference type="Pfam" id="PF13191"/>
    </source>
</evidence>
<dbReference type="SUPFAM" id="SSF52540">
    <property type="entry name" value="P-loop containing nucleoside triphosphate hydrolases"/>
    <property type="match status" value="1"/>
</dbReference>
<reference evidence="3 4" key="1">
    <citation type="submission" date="2024-10" db="EMBL/GenBank/DDBJ databases">
        <title>Updated reference genomes for cyclostephanoid diatoms.</title>
        <authorList>
            <person name="Roberts W.R."/>
            <person name="Alverson A.J."/>
        </authorList>
    </citation>
    <scope>NUCLEOTIDE SEQUENCE [LARGE SCALE GENOMIC DNA]</scope>
    <source>
        <strain evidence="3 4">AJA010-31</strain>
    </source>
</reference>
<dbReference type="PANTHER" id="PTHR43642:SF1">
    <property type="entry name" value="HYBRID SIGNAL TRANSDUCTION HISTIDINE KINASE G"/>
    <property type="match status" value="1"/>
</dbReference>
<dbReference type="EMBL" id="JALLPJ020000540">
    <property type="protein sequence ID" value="KAL3789013.1"/>
    <property type="molecule type" value="Genomic_DNA"/>
</dbReference>
<dbReference type="AlphaFoldDB" id="A0ABD3PLW7"/>
<protein>
    <recommendedName>
        <fullName evidence="2">Orc1-like AAA ATPase domain-containing protein</fullName>
    </recommendedName>
</protein>
<keyword evidence="4" id="KW-1185">Reference proteome</keyword>
<accession>A0ABD3PLW7</accession>
<evidence type="ECO:0000313" key="3">
    <source>
        <dbReference type="EMBL" id="KAL3789013.1"/>
    </source>
</evidence>